<keyword evidence="2" id="KW-1185">Reference proteome</keyword>
<reference evidence="1 2" key="1">
    <citation type="submission" date="2018-05" db="EMBL/GenBank/DDBJ databases">
        <authorList>
            <person name="Lanie J.A."/>
            <person name="Ng W.-L."/>
            <person name="Kazmierczak K.M."/>
            <person name="Andrzejewski T.M."/>
            <person name="Davidsen T.M."/>
            <person name="Wayne K.J."/>
            <person name="Tettelin H."/>
            <person name="Glass J.I."/>
            <person name="Rusch D."/>
            <person name="Podicherti R."/>
            <person name="Tsui H.-C.T."/>
            <person name="Winkler M.E."/>
        </authorList>
    </citation>
    <scope>NUCLEOTIDE SEQUENCE [LARGE SCALE GENOMIC DNA]</scope>
    <source>
        <strain evidence="1 2">BUT-10</strain>
    </source>
</reference>
<evidence type="ECO:0000313" key="2">
    <source>
        <dbReference type="Proteomes" id="UP000249524"/>
    </source>
</evidence>
<sequence length="168" mass="18854">MRRVAIIGNSGGGKSTLARRLGEALDLPVIHLDVLYWKPGWRESDDDAFAARQAEALAGDSWICDGNFTGTQPLRMARADTIVWIDLPPLLCLWRAIHRMLTYRRGGRPDMAEGCDEKLDLAFYAFILTFNRKVRPRIEAALAAHGAHARVVRLRSDREVAAFLAQVR</sequence>
<dbReference type="PANTHER" id="PTHR37816:SF3">
    <property type="entry name" value="MODULATES DNA TOPOLOGY"/>
    <property type="match status" value="1"/>
</dbReference>
<proteinExistence type="predicted"/>
<dbReference type="Gene3D" id="3.40.50.300">
    <property type="entry name" value="P-loop containing nucleotide triphosphate hydrolases"/>
    <property type="match status" value="1"/>
</dbReference>
<dbReference type="InterPro" id="IPR052922">
    <property type="entry name" value="Cytidylate_Kinase-2"/>
</dbReference>
<protein>
    <submittedName>
        <fullName evidence="1">Topology modulation protein</fullName>
    </submittedName>
</protein>
<dbReference type="PANTHER" id="PTHR37816">
    <property type="entry name" value="YALI0E33011P"/>
    <property type="match status" value="1"/>
</dbReference>
<dbReference type="SUPFAM" id="SSF52540">
    <property type="entry name" value="P-loop containing nucleoside triphosphate hydrolases"/>
    <property type="match status" value="1"/>
</dbReference>
<evidence type="ECO:0000313" key="1">
    <source>
        <dbReference type="EMBL" id="RAK65489.1"/>
    </source>
</evidence>
<dbReference type="Proteomes" id="UP000249524">
    <property type="component" value="Unassembled WGS sequence"/>
</dbReference>
<dbReference type="EMBL" id="QFYS01000004">
    <property type="protein sequence ID" value="RAK65489.1"/>
    <property type="molecule type" value="Genomic_DNA"/>
</dbReference>
<dbReference type="RefSeq" id="WP_111276085.1">
    <property type="nucleotide sequence ID" value="NZ_QFYS01000004.1"/>
</dbReference>
<dbReference type="OrthoDB" id="7210594at2"/>
<dbReference type="InterPro" id="IPR027417">
    <property type="entry name" value="P-loop_NTPase"/>
</dbReference>
<organism evidence="1 2">
    <name type="scientific">Phenylobacterium kunshanense</name>
    <dbReference type="NCBI Taxonomy" id="1445034"/>
    <lineage>
        <taxon>Bacteria</taxon>
        <taxon>Pseudomonadati</taxon>
        <taxon>Pseudomonadota</taxon>
        <taxon>Alphaproteobacteria</taxon>
        <taxon>Caulobacterales</taxon>
        <taxon>Caulobacteraceae</taxon>
        <taxon>Phenylobacterium</taxon>
    </lineage>
</organism>
<dbReference type="AlphaFoldDB" id="A0A328BFM8"/>
<accession>A0A328BFM8</accession>
<name>A0A328BFM8_9CAUL</name>
<gene>
    <name evidence="1" type="ORF">DJ019_11040</name>
</gene>
<comment type="caution">
    <text evidence="1">The sequence shown here is derived from an EMBL/GenBank/DDBJ whole genome shotgun (WGS) entry which is preliminary data.</text>
</comment>